<proteinExistence type="predicted"/>
<sequence>MSNPDSNHHQSTDPDSNNTEAKNTEENSMKSSTNTSLVMPVALLLVLLVIPFSINSFMHMLANKNQFVHPVIMKIPLASSVITAPKEAQQYQSIEVKLRVNTDQLAEFINELVSMSSAGTSIQGITGYVSPQMQAEIAGENFRIENPGPQRQMYILNDATEWTWQVAPQSSGTQKITFKMHVTSTDRDQQKTHEIELAEANIIVESNTLMWMVYNWWILALTGLILFGGWKALRRYNI</sequence>
<reference evidence="3 4" key="1">
    <citation type="submission" date="2016-10" db="EMBL/GenBank/DDBJ databases">
        <authorList>
            <person name="de Groot N.N."/>
        </authorList>
    </citation>
    <scope>NUCLEOTIDE SEQUENCE [LARGE SCALE GENOMIC DNA]</scope>
    <source>
        <strain evidence="3 4">Nm22</strain>
    </source>
</reference>
<organism evidence="3 4">
    <name type="scientific">Nitrosomonas marina</name>
    <dbReference type="NCBI Taxonomy" id="917"/>
    <lineage>
        <taxon>Bacteria</taxon>
        <taxon>Pseudomonadati</taxon>
        <taxon>Pseudomonadota</taxon>
        <taxon>Betaproteobacteria</taxon>
        <taxon>Nitrosomonadales</taxon>
        <taxon>Nitrosomonadaceae</taxon>
        <taxon>Nitrosomonas</taxon>
    </lineage>
</organism>
<accession>A0A1H8F6Z9</accession>
<feature type="region of interest" description="Disordered" evidence="1">
    <location>
        <begin position="1"/>
        <end position="32"/>
    </location>
</feature>
<gene>
    <name evidence="3" type="ORF">SAMN05216325_1122</name>
</gene>
<feature type="compositionally biased region" description="Basic and acidic residues" evidence="1">
    <location>
        <begin position="1"/>
        <end position="12"/>
    </location>
</feature>
<keyword evidence="2" id="KW-0812">Transmembrane</keyword>
<dbReference type="Proteomes" id="UP000199459">
    <property type="component" value="Unassembled WGS sequence"/>
</dbReference>
<dbReference type="RefSeq" id="WP_090631883.1">
    <property type="nucleotide sequence ID" value="NZ_FOCP01000012.1"/>
</dbReference>
<evidence type="ECO:0000256" key="2">
    <source>
        <dbReference type="SAM" id="Phobius"/>
    </source>
</evidence>
<name>A0A1H8F6Z9_9PROT</name>
<evidence type="ECO:0000313" key="4">
    <source>
        <dbReference type="Proteomes" id="UP000199459"/>
    </source>
</evidence>
<dbReference type="OrthoDB" id="8544937at2"/>
<feature type="transmembrane region" description="Helical" evidence="2">
    <location>
        <begin position="37"/>
        <end position="58"/>
    </location>
</feature>
<keyword evidence="2" id="KW-0472">Membrane</keyword>
<dbReference type="EMBL" id="FOCP01000012">
    <property type="protein sequence ID" value="SEN26798.1"/>
    <property type="molecule type" value="Genomic_DNA"/>
</dbReference>
<evidence type="ECO:0000256" key="1">
    <source>
        <dbReference type="SAM" id="MobiDB-lite"/>
    </source>
</evidence>
<keyword evidence="2" id="KW-1133">Transmembrane helix</keyword>
<feature type="transmembrane region" description="Helical" evidence="2">
    <location>
        <begin position="214"/>
        <end position="233"/>
    </location>
</feature>
<evidence type="ECO:0000313" key="3">
    <source>
        <dbReference type="EMBL" id="SEN26798.1"/>
    </source>
</evidence>
<dbReference type="AlphaFoldDB" id="A0A1H8F6Z9"/>
<protein>
    <submittedName>
        <fullName evidence="3">Uncharacterized protein</fullName>
    </submittedName>
</protein>